<proteinExistence type="predicted"/>
<dbReference type="GO" id="GO:0015074">
    <property type="term" value="P:DNA integration"/>
    <property type="evidence" value="ECO:0007669"/>
    <property type="project" value="InterPro"/>
</dbReference>
<protein>
    <recommendedName>
        <fullName evidence="3">Integrase catalytic domain-containing protein</fullName>
    </recommendedName>
</protein>
<dbReference type="PROSITE" id="PS50994">
    <property type="entry name" value="INTEGRASE"/>
    <property type="match status" value="1"/>
</dbReference>
<dbReference type="InterPro" id="IPR039537">
    <property type="entry name" value="Retrotran_Ty1/copia-like"/>
</dbReference>
<name>A0AAV8SC45_9ROSI</name>
<evidence type="ECO:0000313" key="4">
    <source>
        <dbReference type="EMBL" id="KAJ8749717.1"/>
    </source>
</evidence>
<dbReference type="PANTHER" id="PTHR42648:SF27">
    <property type="entry name" value="RNA-DIRECTED DNA POLYMERASE"/>
    <property type="match status" value="1"/>
</dbReference>
<dbReference type="InterPro" id="IPR013103">
    <property type="entry name" value="RVT_2"/>
</dbReference>
<dbReference type="Pfam" id="PF00665">
    <property type="entry name" value="rve"/>
    <property type="match status" value="1"/>
</dbReference>
<dbReference type="AlphaFoldDB" id="A0AAV8SC45"/>
<evidence type="ECO:0000256" key="2">
    <source>
        <dbReference type="ARBA" id="ARBA00022801"/>
    </source>
</evidence>
<gene>
    <name evidence="4" type="ORF">K2173_012268</name>
</gene>
<reference evidence="4 5" key="1">
    <citation type="submission" date="2021-09" db="EMBL/GenBank/DDBJ databases">
        <title>Genomic insights and catalytic innovation underlie evolution of tropane alkaloids biosynthesis.</title>
        <authorList>
            <person name="Wang Y.-J."/>
            <person name="Tian T."/>
            <person name="Huang J.-P."/>
            <person name="Huang S.-X."/>
        </authorList>
    </citation>
    <scope>NUCLEOTIDE SEQUENCE [LARGE SCALE GENOMIC DNA]</scope>
    <source>
        <strain evidence="4">KIB-2018</strain>
        <tissue evidence="4">Leaf</tissue>
    </source>
</reference>
<evidence type="ECO:0000256" key="1">
    <source>
        <dbReference type="ARBA" id="ARBA00022723"/>
    </source>
</evidence>
<dbReference type="InterPro" id="IPR012337">
    <property type="entry name" value="RNaseH-like_sf"/>
</dbReference>
<dbReference type="InterPro" id="IPR001584">
    <property type="entry name" value="Integrase_cat-core"/>
</dbReference>
<dbReference type="InterPro" id="IPR036397">
    <property type="entry name" value="RNaseH_sf"/>
</dbReference>
<dbReference type="GO" id="GO:0003676">
    <property type="term" value="F:nucleic acid binding"/>
    <property type="evidence" value="ECO:0007669"/>
    <property type="project" value="InterPro"/>
</dbReference>
<keyword evidence="2" id="KW-0378">Hydrolase</keyword>
<keyword evidence="5" id="KW-1185">Reference proteome</keyword>
<dbReference type="EMBL" id="JAIWQS010000011">
    <property type="protein sequence ID" value="KAJ8749717.1"/>
    <property type="molecule type" value="Genomic_DNA"/>
</dbReference>
<dbReference type="GO" id="GO:0046872">
    <property type="term" value="F:metal ion binding"/>
    <property type="evidence" value="ECO:0007669"/>
    <property type="project" value="UniProtKB-KW"/>
</dbReference>
<dbReference type="Pfam" id="PF07727">
    <property type="entry name" value="RVT_2"/>
    <property type="match status" value="1"/>
</dbReference>
<dbReference type="PANTHER" id="PTHR42648">
    <property type="entry name" value="TRANSPOSASE, PUTATIVE-RELATED"/>
    <property type="match status" value="1"/>
</dbReference>
<evidence type="ECO:0000259" key="3">
    <source>
        <dbReference type="PROSITE" id="PS50994"/>
    </source>
</evidence>
<sequence>MSIYARSGYLYFIIFIDDYSRYGYLYLMRYKSEAFEKFKQFRNEVENQLGKSIKTLRSNRGGEYLDQEFLDYLRDNGILSQWTPPYTPQHNGVVERRNRTLLDMVRSMMGFAKLPKSFWGYAIETTVYLLNRVPSKTVDVTPYEINKEISFYAHEEQKVFVSKHAVFLEKEFLLQEDSGSKIELEEVQDARTDADQLPEPQTVTHTDEVTVQPSTTHEVHRSRRIRSVPERYGFLVNEQDDVSLIEDDEPTTYEEVLKSSESEKWLHAMQAEMDSMYKNQVWTLVKAPEGIKPIGCKWVFKKKTDMDGNVITYKARLVAKGFRQRQGVDYDETLTREQCLNPLEYS</sequence>
<feature type="domain" description="Integrase catalytic" evidence="3">
    <location>
        <begin position="1"/>
        <end position="150"/>
    </location>
</feature>
<comment type="caution">
    <text evidence="4">The sequence shown here is derived from an EMBL/GenBank/DDBJ whole genome shotgun (WGS) entry which is preliminary data.</text>
</comment>
<dbReference type="Gene3D" id="3.30.420.10">
    <property type="entry name" value="Ribonuclease H-like superfamily/Ribonuclease H"/>
    <property type="match status" value="1"/>
</dbReference>
<dbReference type="Proteomes" id="UP001159364">
    <property type="component" value="Linkage Group LG11"/>
</dbReference>
<accession>A0AAV8SC45</accession>
<evidence type="ECO:0000313" key="5">
    <source>
        <dbReference type="Proteomes" id="UP001159364"/>
    </source>
</evidence>
<dbReference type="SUPFAM" id="SSF53098">
    <property type="entry name" value="Ribonuclease H-like"/>
    <property type="match status" value="1"/>
</dbReference>
<organism evidence="4 5">
    <name type="scientific">Erythroxylum novogranatense</name>
    <dbReference type="NCBI Taxonomy" id="1862640"/>
    <lineage>
        <taxon>Eukaryota</taxon>
        <taxon>Viridiplantae</taxon>
        <taxon>Streptophyta</taxon>
        <taxon>Embryophyta</taxon>
        <taxon>Tracheophyta</taxon>
        <taxon>Spermatophyta</taxon>
        <taxon>Magnoliopsida</taxon>
        <taxon>eudicotyledons</taxon>
        <taxon>Gunneridae</taxon>
        <taxon>Pentapetalae</taxon>
        <taxon>rosids</taxon>
        <taxon>fabids</taxon>
        <taxon>Malpighiales</taxon>
        <taxon>Erythroxylaceae</taxon>
        <taxon>Erythroxylum</taxon>
    </lineage>
</organism>
<dbReference type="GO" id="GO:0016787">
    <property type="term" value="F:hydrolase activity"/>
    <property type="evidence" value="ECO:0007669"/>
    <property type="project" value="UniProtKB-KW"/>
</dbReference>
<keyword evidence="1" id="KW-0479">Metal-binding</keyword>